<evidence type="ECO:0000256" key="9">
    <source>
        <dbReference type="ARBA" id="ARBA00023239"/>
    </source>
</evidence>
<dbReference type="InterPro" id="IPR001054">
    <property type="entry name" value="A/G_cyclase"/>
</dbReference>
<evidence type="ECO:0000256" key="11">
    <source>
        <dbReference type="SAM" id="MobiDB-lite"/>
    </source>
</evidence>
<dbReference type="SMART" id="SM00220">
    <property type="entry name" value="S_TKc"/>
    <property type="match status" value="1"/>
</dbReference>
<dbReference type="EC" id="4.6.1.2" evidence="3"/>
<proteinExistence type="predicted"/>
<evidence type="ECO:0000256" key="6">
    <source>
        <dbReference type="ARBA" id="ARBA00022989"/>
    </source>
</evidence>
<comment type="catalytic activity">
    <reaction evidence="1">
        <text>GTP = 3',5'-cyclic GMP + diphosphate</text>
        <dbReference type="Rhea" id="RHEA:13665"/>
        <dbReference type="ChEBI" id="CHEBI:33019"/>
        <dbReference type="ChEBI" id="CHEBI:37565"/>
        <dbReference type="ChEBI" id="CHEBI:57746"/>
        <dbReference type="EC" id="4.6.1.2"/>
    </reaction>
</comment>
<evidence type="ECO:0000256" key="1">
    <source>
        <dbReference type="ARBA" id="ARBA00001436"/>
    </source>
</evidence>
<dbReference type="SMART" id="SM00044">
    <property type="entry name" value="CYCc"/>
    <property type="match status" value="1"/>
</dbReference>
<evidence type="ECO:0000256" key="3">
    <source>
        <dbReference type="ARBA" id="ARBA00012202"/>
    </source>
</evidence>
<evidence type="ECO:0000256" key="2">
    <source>
        <dbReference type="ARBA" id="ARBA00004167"/>
    </source>
</evidence>
<organism evidence="14 15">
    <name type="scientific">Diploscapter pachys</name>
    <dbReference type="NCBI Taxonomy" id="2018661"/>
    <lineage>
        <taxon>Eukaryota</taxon>
        <taxon>Metazoa</taxon>
        <taxon>Ecdysozoa</taxon>
        <taxon>Nematoda</taxon>
        <taxon>Chromadorea</taxon>
        <taxon>Rhabditida</taxon>
        <taxon>Rhabditina</taxon>
        <taxon>Rhabditomorpha</taxon>
        <taxon>Rhabditoidea</taxon>
        <taxon>Rhabditidae</taxon>
        <taxon>Diploscapter</taxon>
    </lineage>
</organism>
<feature type="compositionally biased region" description="Polar residues" evidence="11">
    <location>
        <begin position="717"/>
        <end position="729"/>
    </location>
</feature>
<accession>A0A2A2JUM5</accession>
<dbReference type="InterPro" id="IPR000719">
    <property type="entry name" value="Prot_kinase_dom"/>
</dbReference>
<dbReference type="InterPro" id="IPR011009">
    <property type="entry name" value="Kinase-like_dom_sf"/>
</dbReference>
<keyword evidence="7" id="KW-0472">Membrane</keyword>
<dbReference type="STRING" id="2018661.A0A2A2JUM5"/>
<feature type="domain" description="Guanylate cyclase" evidence="13">
    <location>
        <begin position="514"/>
        <end position="646"/>
    </location>
</feature>
<keyword evidence="4" id="KW-0812">Transmembrane</keyword>
<feature type="compositionally biased region" description="Basic and acidic residues" evidence="11">
    <location>
        <begin position="700"/>
        <end position="716"/>
    </location>
</feature>
<dbReference type="PANTHER" id="PTHR11920">
    <property type="entry name" value="GUANYLYL CYCLASE"/>
    <property type="match status" value="1"/>
</dbReference>
<dbReference type="SUPFAM" id="SSF56112">
    <property type="entry name" value="Protein kinase-like (PK-like)"/>
    <property type="match status" value="1"/>
</dbReference>
<dbReference type="AlphaFoldDB" id="A0A2A2JUM5"/>
<keyword evidence="5" id="KW-0547">Nucleotide-binding</keyword>
<evidence type="ECO:0000313" key="14">
    <source>
        <dbReference type="EMBL" id="PAV65401.1"/>
    </source>
</evidence>
<gene>
    <name evidence="14" type="ORF">WR25_19319</name>
</gene>
<evidence type="ECO:0000256" key="4">
    <source>
        <dbReference type="ARBA" id="ARBA00022692"/>
    </source>
</evidence>
<dbReference type="OrthoDB" id="60033at2759"/>
<evidence type="ECO:0000259" key="13">
    <source>
        <dbReference type="PROSITE" id="PS50125"/>
    </source>
</evidence>
<dbReference type="GO" id="GO:0005524">
    <property type="term" value="F:ATP binding"/>
    <property type="evidence" value="ECO:0007669"/>
    <property type="project" value="InterPro"/>
</dbReference>
<evidence type="ECO:0000256" key="10">
    <source>
        <dbReference type="ARBA" id="ARBA00023293"/>
    </source>
</evidence>
<dbReference type="Gene3D" id="1.10.510.10">
    <property type="entry name" value="Transferase(Phosphotransferase) domain 1"/>
    <property type="match status" value="1"/>
</dbReference>
<reference evidence="14 15" key="1">
    <citation type="journal article" date="2017" name="Curr. Biol.">
        <title>Genome architecture and evolution of a unichromosomal asexual nematode.</title>
        <authorList>
            <person name="Fradin H."/>
            <person name="Zegar C."/>
            <person name="Gutwein M."/>
            <person name="Lucas J."/>
            <person name="Kovtun M."/>
            <person name="Corcoran D."/>
            <person name="Baugh L.R."/>
            <person name="Kiontke K."/>
            <person name="Gunsalus K."/>
            <person name="Fitch D.H."/>
            <person name="Piano F."/>
        </authorList>
    </citation>
    <scope>NUCLEOTIDE SEQUENCE [LARGE SCALE GENOMIC DNA]</scope>
    <source>
        <strain evidence="14">PF1309</strain>
    </source>
</reference>
<dbReference type="InterPro" id="IPR050401">
    <property type="entry name" value="Cyclic_nucleotide_synthase"/>
</dbReference>
<keyword evidence="8" id="KW-0325">Glycoprotein</keyword>
<dbReference type="SUPFAM" id="SSF55073">
    <property type="entry name" value="Nucleotide cyclase"/>
    <property type="match status" value="1"/>
</dbReference>
<dbReference type="GO" id="GO:0005886">
    <property type="term" value="C:plasma membrane"/>
    <property type="evidence" value="ECO:0007669"/>
    <property type="project" value="TreeGrafter"/>
</dbReference>
<keyword evidence="15" id="KW-1185">Reference proteome</keyword>
<dbReference type="SUPFAM" id="SSF53822">
    <property type="entry name" value="Periplasmic binding protein-like I"/>
    <property type="match status" value="1"/>
</dbReference>
<dbReference type="PANTHER" id="PTHR11920:SF355">
    <property type="entry name" value="RECEPTOR-TYPE GUANYLATE CYCLASE GCY-10-RELATED"/>
    <property type="match status" value="1"/>
</dbReference>
<dbReference type="Pfam" id="PF00069">
    <property type="entry name" value="Pkinase"/>
    <property type="match status" value="1"/>
</dbReference>
<dbReference type="GO" id="GO:0004672">
    <property type="term" value="F:protein kinase activity"/>
    <property type="evidence" value="ECO:0007669"/>
    <property type="project" value="InterPro"/>
</dbReference>
<dbReference type="GO" id="GO:0007168">
    <property type="term" value="P:receptor guanylyl cyclase signaling pathway"/>
    <property type="evidence" value="ECO:0007669"/>
    <property type="project" value="TreeGrafter"/>
</dbReference>
<dbReference type="GO" id="GO:0035556">
    <property type="term" value="P:intracellular signal transduction"/>
    <property type="evidence" value="ECO:0007669"/>
    <property type="project" value="InterPro"/>
</dbReference>
<name>A0A2A2JUM5_9BILA</name>
<feature type="region of interest" description="Disordered" evidence="11">
    <location>
        <begin position="700"/>
        <end position="739"/>
    </location>
</feature>
<evidence type="ECO:0000256" key="5">
    <source>
        <dbReference type="ARBA" id="ARBA00022741"/>
    </source>
</evidence>
<evidence type="ECO:0000259" key="12">
    <source>
        <dbReference type="PROSITE" id="PS50011"/>
    </source>
</evidence>
<dbReference type="PROSITE" id="PS50125">
    <property type="entry name" value="GUANYLATE_CYCLASE_2"/>
    <property type="match status" value="1"/>
</dbReference>
<keyword evidence="9" id="KW-0456">Lyase</keyword>
<dbReference type="Pfam" id="PF00211">
    <property type="entry name" value="Guanylate_cyc"/>
    <property type="match status" value="1"/>
</dbReference>
<dbReference type="GO" id="GO:0004016">
    <property type="term" value="F:adenylate cyclase activity"/>
    <property type="evidence" value="ECO:0007669"/>
    <property type="project" value="TreeGrafter"/>
</dbReference>
<dbReference type="Gene3D" id="3.30.70.1230">
    <property type="entry name" value="Nucleotide cyclase"/>
    <property type="match status" value="1"/>
</dbReference>
<evidence type="ECO:0000313" key="15">
    <source>
        <dbReference type="Proteomes" id="UP000218231"/>
    </source>
</evidence>
<dbReference type="GO" id="GO:0004383">
    <property type="term" value="F:guanylate cyclase activity"/>
    <property type="evidence" value="ECO:0007669"/>
    <property type="project" value="UniProtKB-EC"/>
</dbReference>
<comment type="caution">
    <text evidence="14">The sequence shown here is derived from an EMBL/GenBank/DDBJ whole genome shotgun (WGS) entry which is preliminary data.</text>
</comment>
<keyword evidence="6" id="KW-1133">Transmembrane helix</keyword>
<dbReference type="EMBL" id="LIAE01010209">
    <property type="protein sequence ID" value="PAV65401.1"/>
    <property type="molecule type" value="Genomic_DNA"/>
</dbReference>
<feature type="domain" description="Protein kinase" evidence="12">
    <location>
        <begin position="242"/>
        <end position="542"/>
    </location>
</feature>
<dbReference type="GO" id="GO:0001653">
    <property type="term" value="F:peptide receptor activity"/>
    <property type="evidence" value="ECO:0007669"/>
    <property type="project" value="TreeGrafter"/>
</dbReference>
<dbReference type="InterPro" id="IPR029787">
    <property type="entry name" value="Nucleotide_cyclase"/>
</dbReference>
<dbReference type="CDD" id="cd07302">
    <property type="entry name" value="CHD"/>
    <property type="match status" value="1"/>
</dbReference>
<dbReference type="PROSITE" id="PS50011">
    <property type="entry name" value="PROTEIN_KINASE_DOM"/>
    <property type="match status" value="1"/>
</dbReference>
<evidence type="ECO:0000256" key="7">
    <source>
        <dbReference type="ARBA" id="ARBA00023136"/>
    </source>
</evidence>
<protein>
    <recommendedName>
        <fullName evidence="3">guanylate cyclase</fullName>
        <ecNumber evidence="3">4.6.1.2</ecNumber>
    </recommendedName>
</protein>
<comment type="subcellular location">
    <subcellularLocation>
        <location evidence="2">Membrane</location>
        <topology evidence="2">Single-pass membrane protein</topology>
    </subcellularLocation>
</comment>
<sequence length="739" mass="83242">MLNTQVSFITPTESSNDVFPIIKLLRQYLDENPVLNLQKYMSINEKADNVNELIDNVAKDIEVTSQVLVIGSDFVDLYGVLQKLDLHKISTRNFITVLVAPTGVLKIIANDALRRYLNSAGVYVLAPIINISENFTIKISTSINATGPVLDLDQIEEPALLYSACYAFCVARKKYDSDTVDNYYKTLVGQEYTNDLGTFKFDQNGVVLRDYQLMYLRNDKRGNDTVIMTVKAQYAETCGPHYQCFTVRGPGGKTTKPSSHETLTSKRRTITSYALMGTVKAEFLFYRQFRRIRWTKPELRYLTELKALNHDNITKFIGLSCNDSADVYILYGLVERATLEDFIYDSDFSLDFTFKSAFARDILRGLQYIHKSSIVAHGMLSVQTCMIDANWVLKLTNFGVSSLIHNFMTDGTLQCTTSIALEVYCLYAPELLREIAHCATASVPRGTQKGDIYSLGMVLYQMVYRMQPFPKKGNLVDQMIRMNEKYALNLEKLVKERTDLLVAAQEQTDRLLNEILPKSVAQVLKLGGVIPPRSYDSATVLFAQLCDFPLLVGKSGPDDVETTGETYMVVSGVPTENEGQHVFEIAEISLEIRETAMNYVVEHCPSFKVRTRIGFHAGPIAAGVIGIRSPRYCLFGDTVNFASRMQSNCPPSQIQTSEVTANILMKSEEYSLVQRGIVHVKGKGNVNCYWLNEHIHDLSNEEPEGNVHKPDNENRPKTTQQKLEDQNATPLPKSLIQKK</sequence>
<dbReference type="Proteomes" id="UP000218231">
    <property type="component" value="Unassembled WGS sequence"/>
</dbReference>
<dbReference type="InterPro" id="IPR028082">
    <property type="entry name" value="Peripla_BP_I"/>
</dbReference>
<evidence type="ECO:0000256" key="8">
    <source>
        <dbReference type="ARBA" id="ARBA00023180"/>
    </source>
</evidence>
<keyword evidence="10" id="KW-0141">cGMP biosynthesis</keyword>